<name>A0A9Q3DL09_9BASI</name>
<dbReference type="Proteomes" id="UP000765509">
    <property type="component" value="Unassembled WGS sequence"/>
</dbReference>
<comment type="caution">
    <text evidence="2">The sequence shown here is derived from an EMBL/GenBank/DDBJ whole genome shotgun (WGS) entry which is preliminary data.</text>
</comment>
<evidence type="ECO:0000313" key="3">
    <source>
        <dbReference type="Proteomes" id="UP000765509"/>
    </source>
</evidence>
<gene>
    <name evidence="2" type="ORF">O181_045906</name>
</gene>
<dbReference type="AlphaFoldDB" id="A0A9Q3DL09"/>
<keyword evidence="3" id="KW-1185">Reference proteome</keyword>
<proteinExistence type="predicted"/>
<organism evidence="2 3">
    <name type="scientific">Austropuccinia psidii MF-1</name>
    <dbReference type="NCBI Taxonomy" id="1389203"/>
    <lineage>
        <taxon>Eukaryota</taxon>
        <taxon>Fungi</taxon>
        <taxon>Dikarya</taxon>
        <taxon>Basidiomycota</taxon>
        <taxon>Pucciniomycotina</taxon>
        <taxon>Pucciniomycetes</taxon>
        <taxon>Pucciniales</taxon>
        <taxon>Sphaerophragmiaceae</taxon>
        <taxon>Austropuccinia</taxon>
    </lineage>
</organism>
<feature type="region of interest" description="Disordered" evidence="1">
    <location>
        <begin position="97"/>
        <end position="140"/>
    </location>
</feature>
<sequence>MELDSEVELIPQKGKEIAPSPQESAISQRQVPEMPIISEPELKLIQTVLHILQGKGLGNVARKPPRSDELLAYPEKSPQRGENSEILKWMESTIIQASKQRDKGVPLQKEGGNQGKSPSSFYQQASSQPTSPRREEEQVK</sequence>
<protein>
    <submittedName>
        <fullName evidence="2">Uncharacterized protein</fullName>
    </submittedName>
</protein>
<evidence type="ECO:0000313" key="2">
    <source>
        <dbReference type="EMBL" id="MBW0506191.1"/>
    </source>
</evidence>
<reference evidence="2" key="1">
    <citation type="submission" date="2021-03" db="EMBL/GenBank/DDBJ databases">
        <title>Draft genome sequence of rust myrtle Austropuccinia psidii MF-1, a brazilian biotype.</title>
        <authorList>
            <person name="Quecine M.C."/>
            <person name="Pachon D.M.R."/>
            <person name="Bonatelli M.L."/>
            <person name="Correr F.H."/>
            <person name="Franceschini L.M."/>
            <person name="Leite T.F."/>
            <person name="Margarido G.R.A."/>
            <person name="Almeida C.A."/>
            <person name="Ferrarezi J.A."/>
            <person name="Labate C.A."/>
        </authorList>
    </citation>
    <scope>NUCLEOTIDE SEQUENCE</scope>
    <source>
        <strain evidence="2">MF-1</strain>
    </source>
</reference>
<feature type="compositionally biased region" description="Polar residues" evidence="1">
    <location>
        <begin position="115"/>
        <end position="131"/>
    </location>
</feature>
<feature type="region of interest" description="Disordered" evidence="1">
    <location>
        <begin position="58"/>
        <end position="84"/>
    </location>
</feature>
<evidence type="ECO:0000256" key="1">
    <source>
        <dbReference type="SAM" id="MobiDB-lite"/>
    </source>
</evidence>
<accession>A0A9Q3DL09</accession>
<dbReference type="EMBL" id="AVOT02018939">
    <property type="protein sequence ID" value="MBW0506191.1"/>
    <property type="molecule type" value="Genomic_DNA"/>
</dbReference>